<evidence type="ECO:0000256" key="10">
    <source>
        <dbReference type="SAM" id="MobiDB-lite"/>
    </source>
</evidence>
<feature type="compositionally biased region" description="Basic and acidic residues" evidence="10">
    <location>
        <begin position="329"/>
        <end position="349"/>
    </location>
</feature>
<name>A0A1U9KE47_ACEAC</name>
<dbReference type="GO" id="GO:0005886">
    <property type="term" value="C:plasma membrane"/>
    <property type="evidence" value="ECO:0007669"/>
    <property type="project" value="UniProtKB-SubCell"/>
</dbReference>
<evidence type="ECO:0000313" key="12">
    <source>
        <dbReference type="EMBL" id="AQS84062.1"/>
    </source>
</evidence>
<dbReference type="HAMAP" id="MF_00911">
    <property type="entry name" value="FtsQ_subfam"/>
    <property type="match status" value="1"/>
</dbReference>
<feature type="domain" description="POTRA" evidence="11">
    <location>
        <begin position="82"/>
        <end position="150"/>
    </location>
</feature>
<feature type="compositionally biased region" description="Basic and acidic residues" evidence="10">
    <location>
        <begin position="9"/>
        <end position="23"/>
    </location>
</feature>
<dbReference type="PROSITE" id="PS51779">
    <property type="entry name" value="POTRA"/>
    <property type="match status" value="1"/>
</dbReference>
<evidence type="ECO:0000256" key="6">
    <source>
        <dbReference type="ARBA" id="ARBA00022989"/>
    </source>
</evidence>
<dbReference type="InterPro" id="IPR026579">
    <property type="entry name" value="FtsQ"/>
</dbReference>
<dbReference type="Pfam" id="PF03799">
    <property type="entry name" value="FtsQ_DivIB_C"/>
    <property type="match status" value="1"/>
</dbReference>
<accession>A0A1U9KE47</accession>
<feature type="region of interest" description="Disordered" evidence="10">
    <location>
        <begin position="280"/>
        <end position="357"/>
    </location>
</feature>
<keyword evidence="6 9" id="KW-1133">Transmembrane helix</keyword>
<evidence type="ECO:0000256" key="2">
    <source>
        <dbReference type="ARBA" id="ARBA00022475"/>
    </source>
</evidence>
<sequence length="357" mass="38831">MKRPSSPSPERREAGSGDRFRHTNRADRPSAIAMFLRRHKGKLKFLIVAGMLGTGAWAFLSMHGAQSLLGPLKTKIEAQIPLKVKEIRIEGENLSSPTAIREALGISVGDPMLGFDVKAARDRLNDLPFVENATVGRRFSGLIVVHLTERPPFAIWQHKGQFVPIDRNGNPVPDKGMTSRDAKAFMALPLVVGEGADQAAAELLDALAKAPDVKTHVTAATLVNLRRWTLMLKNGASVYLPEAAEPQALTRLEELQKRFDLLDRPVEIIDLRLPDRLTIRERPAPAPAASDTVAPETQDHTEKSGGQPQAPATHEDPPAPTVVPAKKAKYLEEGDSRPSSSHDDNEHAHNNGGALPA</sequence>
<evidence type="ECO:0000256" key="4">
    <source>
        <dbReference type="ARBA" id="ARBA00022618"/>
    </source>
</evidence>
<dbReference type="PANTHER" id="PTHR35851">
    <property type="entry name" value="CELL DIVISION PROTEIN FTSQ"/>
    <property type="match status" value="1"/>
</dbReference>
<dbReference type="Gene3D" id="3.40.50.11690">
    <property type="entry name" value="Cell division protein FtsQ/DivIB"/>
    <property type="match status" value="1"/>
</dbReference>
<dbReference type="OrthoDB" id="9783091at2"/>
<proteinExistence type="inferred from homology"/>
<keyword evidence="13" id="KW-1185">Reference proteome</keyword>
<gene>
    <name evidence="9" type="primary">ftsQ</name>
    <name evidence="12" type="ORF">A0U92_03985</name>
</gene>
<dbReference type="GO" id="GO:0090529">
    <property type="term" value="P:cell septum assembly"/>
    <property type="evidence" value="ECO:0007669"/>
    <property type="project" value="InterPro"/>
</dbReference>
<dbReference type="GO" id="GO:0032153">
    <property type="term" value="C:cell division site"/>
    <property type="evidence" value="ECO:0007669"/>
    <property type="project" value="UniProtKB-UniRule"/>
</dbReference>
<dbReference type="AlphaFoldDB" id="A0A1U9KE47"/>
<evidence type="ECO:0000256" key="5">
    <source>
        <dbReference type="ARBA" id="ARBA00022692"/>
    </source>
</evidence>
<protein>
    <recommendedName>
        <fullName evidence="9">Cell division protein FtsQ</fullName>
    </recommendedName>
</protein>
<dbReference type="PANTHER" id="PTHR35851:SF1">
    <property type="entry name" value="CELL DIVISION PROTEIN FTSQ"/>
    <property type="match status" value="1"/>
</dbReference>
<dbReference type="GO" id="GO:0043093">
    <property type="term" value="P:FtsZ-dependent cytokinesis"/>
    <property type="evidence" value="ECO:0007669"/>
    <property type="project" value="UniProtKB-UniRule"/>
</dbReference>
<reference evidence="12 13" key="1">
    <citation type="submission" date="2016-03" db="EMBL/GenBank/DDBJ databases">
        <title>Acetic acid bacteria sequencing.</title>
        <authorList>
            <person name="Brandt J."/>
            <person name="Jakob F."/>
            <person name="Vogel R.F."/>
        </authorList>
    </citation>
    <scope>NUCLEOTIDE SEQUENCE [LARGE SCALE GENOMIC DNA]</scope>
    <source>
        <strain evidence="12 13">TMW2.1153</strain>
    </source>
</reference>
<keyword evidence="8 9" id="KW-0131">Cell cycle</keyword>
<dbReference type="InterPro" id="IPR005548">
    <property type="entry name" value="Cell_div_FtsQ/DivIB_C"/>
</dbReference>
<evidence type="ECO:0000256" key="9">
    <source>
        <dbReference type="HAMAP-Rule" id="MF_00911"/>
    </source>
</evidence>
<feature type="transmembrane region" description="Helical" evidence="9">
    <location>
        <begin position="43"/>
        <end position="60"/>
    </location>
</feature>
<dbReference type="Pfam" id="PF08478">
    <property type="entry name" value="POTRA_1"/>
    <property type="match status" value="1"/>
</dbReference>
<keyword evidence="4 9" id="KW-0132">Cell division</keyword>
<dbReference type="RefSeq" id="WP_077812099.1">
    <property type="nucleotide sequence ID" value="NZ_CP014692.1"/>
</dbReference>
<evidence type="ECO:0000256" key="7">
    <source>
        <dbReference type="ARBA" id="ARBA00023136"/>
    </source>
</evidence>
<dbReference type="STRING" id="435.A0U92_03985"/>
<evidence type="ECO:0000313" key="13">
    <source>
        <dbReference type="Proteomes" id="UP000188937"/>
    </source>
</evidence>
<dbReference type="InterPro" id="IPR013685">
    <property type="entry name" value="POTRA_FtsQ_type"/>
</dbReference>
<dbReference type="InterPro" id="IPR045335">
    <property type="entry name" value="FtsQ_C_sf"/>
</dbReference>
<keyword evidence="7 9" id="KW-0472">Membrane</keyword>
<evidence type="ECO:0000259" key="11">
    <source>
        <dbReference type="PROSITE" id="PS51779"/>
    </source>
</evidence>
<keyword evidence="2 9" id="KW-1003">Cell membrane</keyword>
<keyword evidence="3 9" id="KW-0997">Cell inner membrane</keyword>
<comment type="similarity">
    <text evidence="9">Belongs to the FtsQ/DivIB family. FtsQ subfamily.</text>
</comment>
<dbReference type="EMBL" id="CP014692">
    <property type="protein sequence ID" value="AQS84062.1"/>
    <property type="molecule type" value="Genomic_DNA"/>
</dbReference>
<comment type="subcellular location">
    <subcellularLocation>
        <location evidence="9">Cell inner membrane</location>
        <topology evidence="9">Single-pass type II membrane protein</topology>
    </subcellularLocation>
    <subcellularLocation>
        <location evidence="1">Membrane</location>
    </subcellularLocation>
    <text evidence="9">Localizes to the division septum.</text>
</comment>
<dbReference type="Gene3D" id="3.10.20.310">
    <property type="entry name" value="membrane protein fhac"/>
    <property type="match status" value="1"/>
</dbReference>
<dbReference type="InterPro" id="IPR034746">
    <property type="entry name" value="POTRA"/>
</dbReference>
<evidence type="ECO:0000256" key="8">
    <source>
        <dbReference type="ARBA" id="ARBA00023306"/>
    </source>
</evidence>
<dbReference type="KEGG" id="aace:A0U92_03985"/>
<feature type="region of interest" description="Disordered" evidence="10">
    <location>
        <begin position="1"/>
        <end position="23"/>
    </location>
</feature>
<comment type="function">
    <text evidence="9">Essential cell division protein.</text>
</comment>
<evidence type="ECO:0000256" key="1">
    <source>
        <dbReference type="ARBA" id="ARBA00004370"/>
    </source>
</evidence>
<keyword evidence="5 9" id="KW-0812">Transmembrane</keyword>
<organism evidence="12 13">
    <name type="scientific">Acetobacter aceti</name>
    <dbReference type="NCBI Taxonomy" id="435"/>
    <lineage>
        <taxon>Bacteria</taxon>
        <taxon>Pseudomonadati</taxon>
        <taxon>Pseudomonadota</taxon>
        <taxon>Alphaproteobacteria</taxon>
        <taxon>Acetobacterales</taxon>
        <taxon>Acetobacteraceae</taxon>
        <taxon>Acetobacter</taxon>
        <taxon>Acetobacter subgen. Acetobacter</taxon>
    </lineage>
</organism>
<evidence type="ECO:0000256" key="3">
    <source>
        <dbReference type="ARBA" id="ARBA00022519"/>
    </source>
</evidence>
<dbReference type="Proteomes" id="UP000188937">
    <property type="component" value="Chromosome"/>
</dbReference>